<evidence type="ECO:0000256" key="1">
    <source>
        <dbReference type="SAM" id="Phobius"/>
    </source>
</evidence>
<feature type="transmembrane region" description="Helical" evidence="1">
    <location>
        <begin position="305"/>
        <end position="326"/>
    </location>
</feature>
<keyword evidence="1" id="KW-0472">Membrane</keyword>
<evidence type="ECO:0000313" key="2">
    <source>
        <dbReference type="EMBL" id="CEQ03161.1"/>
    </source>
</evidence>
<feature type="transmembrane region" description="Helical" evidence="1">
    <location>
        <begin position="187"/>
        <end position="204"/>
    </location>
</feature>
<feature type="transmembrane region" description="Helical" evidence="1">
    <location>
        <begin position="118"/>
        <end position="137"/>
    </location>
</feature>
<gene>
    <name evidence="2" type="ORF">R28058_08941</name>
</gene>
<dbReference type="RefSeq" id="WP_055341610.1">
    <property type="nucleotide sequence ID" value="NZ_CDNI01000003.1"/>
</dbReference>
<keyword evidence="1" id="KW-0812">Transmembrane</keyword>
<dbReference type="OrthoDB" id="2088319at2"/>
<feature type="transmembrane region" description="Helical" evidence="1">
    <location>
        <begin position="90"/>
        <end position="112"/>
    </location>
</feature>
<feature type="transmembrane region" description="Helical" evidence="1">
    <location>
        <begin position="338"/>
        <end position="357"/>
    </location>
</feature>
<sequence>MNCNNCELKCSNRQNYCKLYGDDLKKYNTNTIKFYKNGFCEICGEKQNKGNRYCSKCGNNLSFIDKDKEIKWNFKDPDNIKAFIKSRFKVPIVSILMLILISIIIKCILGFAESDINKYLNVFNILMGFNLVPIDISSSSALGFGKININLGIILWIIIPVICITISSIIFIKKDEIDKRNIFKETLIISIIYGAFISFVSVLGKRTISLSMNEYYNLSIILSYSLCKSFINGILVCFIPTYITLYNKVKPKENIYKIVNKVLKTIGTLFLIILIILMACFVFNKLYLNSKGIMTLVMLVQISTYIIHLANLIPMIIINSIISIFSMSNLVMYINDNMLLVIYSIILFNAILLIVAGYDVKNKFKNQKYIKIFSLIYSIVVGASIHLTKIDTNGTVSLLESKSYETYSYIGSSVILGMMIAFLYCYIMLFIGYKLNKE</sequence>
<keyword evidence="1" id="KW-1133">Transmembrane helix</keyword>
<evidence type="ECO:0000313" key="3">
    <source>
        <dbReference type="Proteomes" id="UP000049127"/>
    </source>
</evidence>
<feature type="transmembrane region" description="Helical" evidence="1">
    <location>
        <begin position="407"/>
        <end position="433"/>
    </location>
</feature>
<protein>
    <submittedName>
        <fullName evidence="2">Membrane protein</fullName>
    </submittedName>
</protein>
<feature type="transmembrane region" description="Helical" evidence="1">
    <location>
        <begin position="149"/>
        <end position="172"/>
    </location>
</feature>
<accession>A0A0C7G674</accession>
<dbReference type="AlphaFoldDB" id="A0A0C7G674"/>
<feature type="transmembrane region" description="Helical" evidence="1">
    <location>
        <begin position="216"/>
        <end position="243"/>
    </location>
</feature>
<feature type="transmembrane region" description="Helical" evidence="1">
    <location>
        <begin position="263"/>
        <end position="284"/>
    </location>
</feature>
<reference evidence="2 3" key="1">
    <citation type="submission" date="2015-01" db="EMBL/GenBank/DDBJ databases">
        <authorList>
            <person name="Aslett A.Martin."/>
            <person name="De Silva Nishadi"/>
        </authorList>
    </citation>
    <scope>NUCLEOTIDE SEQUENCE [LARGE SCALE GENOMIC DNA]</scope>
    <source>
        <strain evidence="2 3">R28058</strain>
    </source>
</reference>
<dbReference type="Proteomes" id="UP000049127">
    <property type="component" value="Unassembled WGS sequence"/>
</dbReference>
<dbReference type="EMBL" id="CEKZ01000003">
    <property type="protein sequence ID" value="CEQ03161.1"/>
    <property type="molecule type" value="Genomic_DNA"/>
</dbReference>
<proteinExistence type="predicted"/>
<organism evidence="2 3">
    <name type="scientific">Paraclostridium sordellii</name>
    <name type="common">Clostridium sordellii</name>
    <dbReference type="NCBI Taxonomy" id="1505"/>
    <lineage>
        <taxon>Bacteria</taxon>
        <taxon>Bacillati</taxon>
        <taxon>Bacillota</taxon>
        <taxon>Clostridia</taxon>
        <taxon>Peptostreptococcales</taxon>
        <taxon>Peptostreptococcaceae</taxon>
        <taxon>Paraclostridium</taxon>
    </lineage>
</organism>
<feature type="transmembrane region" description="Helical" evidence="1">
    <location>
        <begin position="369"/>
        <end position="387"/>
    </location>
</feature>
<name>A0A0C7G674_PARSO</name>